<dbReference type="InterPro" id="IPR011004">
    <property type="entry name" value="Trimer_LpxA-like_sf"/>
</dbReference>
<proteinExistence type="predicted"/>
<sequence length="229" mass="24899">MLKLTELKNYSDEHGNRVDSSTVFSKNISITIRGRNNRILVDPKARIQKLIAVFDCDNGTLVIGSNSKQGFSMSIRIGEDSKVLIGNDVTTTSMCVVSAVEGATVTFGNDVMIASGNQFRSDDGHPIFDIHTGKRINPARDITIGNHVWFGAQAVALAGATVGDGSVIGFRSIVTKPIPNNCVAVGSPAKIVRRDIAWERPHLSFVAPPYKPDSSFVETHEEYWNPTLD</sequence>
<keyword evidence="1" id="KW-0012">Acyltransferase</keyword>
<protein>
    <submittedName>
        <fullName evidence="1">Acyltransferase</fullName>
    </submittedName>
</protein>
<reference evidence="1" key="1">
    <citation type="journal article" date="2022" name="Pest Manag. Sci.">
        <title>Glutamicibacter halophytocola-mediated host fitness of potato tuber moth on Solanaceae crops.</title>
        <authorList>
            <person name="Wang W."/>
            <person name="Xiao G."/>
            <person name="Du G."/>
            <person name="Chang L."/>
            <person name="Yang Y."/>
            <person name="Ye J."/>
            <person name="Chen B."/>
        </authorList>
    </citation>
    <scope>NUCLEOTIDE SEQUENCE</scope>
    <source>
        <strain evidence="1">S2</strain>
    </source>
</reference>
<organism evidence="1 2">
    <name type="scientific">Glutamicibacter halophytocola</name>
    <dbReference type="NCBI Taxonomy" id="1933880"/>
    <lineage>
        <taxon>Bacteria</taxon>
        <taxon>Bacillati</taxon>
        <taxon>Actinomycetota</taxon>
        <taxon>Actinomycetes</taxon>
        <taxon>Micrococcales</taxon>
        <taxon>Micrococcaceae</taxon>
        <taxon>Glutamicibacter</taxon>
    </lineage>
</organism>
<dbReference type="AlphaFoldDB" id="A0AA94XYV3"/>
<dbReference type="CDD" id="cd04647">
    <property type="entry name" value="LbH_MAT_like"/>
    <property type="match status" value="1"/>
</dbReference>
<dbReference type="InterPro" id="IPR001451">
    <property type="entry name" value="Hexapep"/>
</dbReference>
<dbReference type="InterPro" id="IPR051159">
    <property type="entry name" value="Hexapeptide_acetyltransf"/>
</dbReference>
<dbReference type="Pfam" id="PF00132">
    <property type="entry name" value="Hexapep"/>
    <property type="match status" value="1"/>
</dbReference>
<dbReference type="Proteomes" id="UP001060018">
    <property type="component" value="Chromosome"/>
</dbReference>
<dbReference type="SUPFAM" id="SSF51161">
    <property type="entry name" value="Trimeric LpxA-like enzymes"/>
    <property type="match status" value="1"/>
</dbReference>
<dbReference type="RefSeq" id="WP_257746237.1">
    <property type="nucleotide sequence ID" value="NZ_CP102487.1"/>
</dbReference>
<dbReference type="Gene3D" id="2.160.10.10">
    <property type="entry name" value="Hexapeptide repeat proteins"/>
    <property type="match status" value="1"/>
</dbReference>
<dbReference type="PANTHER" id="PTHR23416">
    <property type="entry name" value="SIALIC ACID SYNTHASE-RELATED"/>
    <property type="match status" value="1"/>
</dbReference>
<gene>
    <name evidence="1" type="ORF">NUH22_07215</name>
</gene>
<accession>A0AA94XYV3</accession>
<dbReference type="EMBL" id="CP102487">
    <property type="protein sequence ID" value="UUX60391.1"/>
    <property type="molecule type" value="Genomic_DNA"/>
</dbReference>
<name>A0AA94XYV3_9MICC</name>
<evidence type="ECO:0000313" key="1">
    <source>
        <dbReference type="EMBL" id="UUX60391.1"/>
    </source>
</evidence>
<dbReference type="GO" id="GO:0016746">
    <property type="term" value="F:acyltransferase activity"/>
    <property type="evidence" value="ECO:0007669"/>
    <property type="project" value="UniProtKB-KW"/>
</dbReference>
<evidence type="ECO:0000313" key="2">
    <source>
        <dbReference type="Proteomes" id="UP001060018"/>
    </source>
</evidence>
<keyword evidence="1" id="KW-0808">Transferase</keyword>